<evidence type="ECO:0000313" key="6">
    <source>
        <dbReference type="Proteomes" id="UP000531659"/>
    </source>
</evidence>
<evidence type="ECO:0000259" key="4">
    <source>
        <dbReference type="PROSITE" id="PS50949"/>
    </source>
</evidence>
<proteinExistence type="predicted"/>
<dbReference type="InterPro" id="IPR036390">
    <property type="entry name" value="WH_DNA-bd_sf"/>
</dbReference>
<dbReference type="Gene3D" id="1.10.10.10">
    <property type="entry name" value="Winged helix-like DNA-binding domain superfamily/Winged helix DNA-binding domain"/>
    <property type="match status" value="1"/>
</dbReference>
<gene>
    <name evidence="5" type="ORF">HLQ16_23145</name>
</gene>
<keyword evidence="2" id="KW-0238">DNA-binding</keyword>
<dbReference type="PANTHER" id="PTHR30146:SF150">
    <property type="entry name" value="ARABINOSE METABOLISM TRANSCRIPTIONAL REPRESSOR"/>
    <property type="match status" value="1"/>
</dbReference>
<keyword evidence="3" id="KW-0804">Transcription</keyword>
<dbReference type="GO" id="GO:0003700">
    <property type="term" value="F:DNA-binding transcription factor activity"/>
    <property type="evidence" value="ECO:0007669"/>
    <property type="project" value="InterPro"/>
</dbReference>
<dbReference type="SMART" id="SM00345">
    <property type="entry name" value="HTH_GNTR"/>
    <property type="match status" value="1"/>
</dbReference>
<dbReference type="CDD" id="cd01541">
    <property type="entry name" value="PBP1_AraR"/>
    <property type="match status" value="1"/>
</dbReference>
<dbReference type="CDD" id="cd07377">
    <property type="entry name" value="WHTH_GntR"/>
    <property type="match status" value="1"/>
</dbReference>
<dbReference type="InterPro" id="IPR036388">
    <property type="entry name" value="WH-like_DNA-bd_sf"/>
</dbReference>
<evidence type="ECO:0000313" key="5">
    <source>
        <dbReference type="EMBL" id="NNU78775.1"/>
    </source>
</evidence>
<evidence type="ECO:0000256" key="1">
    <source>
        <dbReference type="ARBA" id="ARBA00023015"/>
    </source>
</evidence>
<comment type="caution">
    <text evidence="5">The sequence shown here is derived from an EMBL/GenBank/DDBJ whole genome shotgun (WGS) entry which is preliminary data.</text>
</comment>
<dbReference type="InterPro" id="IPR028082">
    <property type="entry name" value="Peripla_BP_I"/>
</dbReference>
<dbReference type="Pfam" id="PF13377">
    <property type="entry name" value="Peripla_BP_3"/>
    <property type="match status" value="1"/>
</dbReference>
<dbReference type="PANTHER" id="PTHR30146">
    <property type="entry name" value="LACI-RELATED TRANSCRIPTIONAL REPRESSOR"/>
    <property type="match status" value="1"/>
</dbReference>
<dbReference type="Pfam" id="PF00392">
    <property type="entry name" value="GntR"/>
    <property type="match status" value="1"/>
</dbReference>
<dbReference type="AlphaFoldDB" id="A0A7Y3T134"/>
<dbReference type="GO" id="GO:0000976">
    <property type="term" value="F:transcription cis-regulatory region binding"/>
    <property type="evidence" value="ECO:0007669"/>
    <property type="project" value="TreeGrafter"/>
</dbReference>
<protein>
    <submittedName>
        <fullName evidence="5">GntR family transcriptional regulator</fullName>
    </submittedName>
</protein>
<reference evidence="5 6" key="1">
    <citation type="submission" date="2020-05" db="EMBL/GenBank/DDBJ databases">
        <title>Complete genome of Clostridium estertheticum subspecies estertheticum, isolated from Vacuum packed lamb meat from New Zealand imported to Switzerland.</title>
        <authorList>
            <person name="Wambui J."/>
            <person name="Stevens M.J.A."/>
            <person name="Stephan R."/>
        </authorList>
    </citation>
    <scope>NUCLEOTIDE SEQUENCE [LARGE SCALE GENOMIC DNA]</scope>
    <source>
        <strain evidence="5 6">CEST001</strain>
    </source>
</reference>
<keyword evidence="1" id="KW-0805">Transcription regulation</keyword>
<dbReference type="PROSITE" id="PS50949">
    <property type="entry name" value="HTH_GNTR"/>
    <property type="match status" value="1"/>
</dbReference>
<dbReference type="RefSeq" id="WP_171299300.1">
    <property type="nucleotide sequence ID" value="NZ_CP087098.1"/>
</dbReference>
<sequence>MIKNKEKLSKYMQIAEYFKAQITEGIINPGNQLLTESEIVTKFNVSRHTVRQALMQLEKGGYIYKEQGKGTFCSTKDKYTKKRTIAVMATYMSNYIFPSIIRGIEEVLSDAGYNLMLLNTNNEKQKEAECLQKIINSDVVGLIVEPTMSAYENVNLKWYKELAKKNVPYIMMHAKYDELDPAYVIMDDIYGGYLITKYLLQLGHRKIAGIFKRDDLQGVNRQLGYTKAMNEFGITLNDDLINNFETKEESYVPYEFTRNIINKKEIPTAIICYNDQIATYVLQAIRDAGLRIPEDISITGYDDSDIAIATELKFTTVVHPKEDMGRRAARLIINMIEEKVKKPTYIYKPELLVRYSTGEVPIKLEISNALK</sequence>
<evidence type="ECO:0000256" key="3">
    <source>
        <dbReference type="ARBA" id="ARBA00023163"/>
    </source>
</evidence>
<dbReference type="PRINTS" id="PR00035">
    <property type="entry name" value="HTHGNTR"/>
</dbReference>
<dbReference type="Proteomes" id="UP000531659">
    <property type="component" value="Unassembled WGS sequence"/>
</dbReference>
<evidence type="ECO:0000256" key="2">
    <source>
        <dbReference type="ARBA" id="ARBA00023125"/>
    </source>
</evidence>
<dbReference type="SUPFAM" id="SSF53822">
    <property type="entry name" value="Periplasmic binding protein-like I"/>
    <property type="match status" value="1"/>
</dbReference>
<feature type="domain" description="HTH gntR-type" evidence="4">
    <location>
        <begin position="8"/>
        <end position="76"/>
    </location>
</feature>
<dbReference type="InterPro" id="IPR033532">
    <property type="entry name" value="AraR_ligand_bind_dom"/>
</dbReference>
<dbReference type="InterPro" id="IPR000524">
    <property type="entry name" value="Tscrpt_reg_HTH_GntR"/>
</dbReference>
<name>A0A7Y3T134_9CLOT</name>
<dbReference type="InterPro" id="IPR046335">
    <property type="entry name" value="LacI/GalR-like_sensor"/>
</dbReference>
<organism evidence="5 6">
    <name type="scientific">Clostridium estertheticum</name>
    <dbReference type="NCBI Taxonomy" id="238834"/>
    <lineage>
        <taxon>Bacteria</taxon>
        <taxon>Bacillati</taxon>
        <taxon>Bacillota</taxon>
        <taxon>Clostridia</taxon>
        <taxon>Eubacteriales</taxon>
        <taxon>Clostridiaceae</taxon>
        <taxon>Clostridium</taxon>
    </lineage>
</organism>
<dbReference type="Gene3D" id="3.40.50.2300">
    <property type="match status" value="2"/>
</dbReference>
<dbReference type="EMBL" id="JABEYB010000041">
    <property type="protein sequence ID" value="NNU78775.1"/>
    <property type="molecule type" value="Genomic_DNA"/>
</dbReference>
<accession>A0A7Y3T134</accession>
<dbReference type="SUPFAM" id="SSF46785">
    <property type="entry name" value="Winged helix' DNA-binding domain"/>
    <property type="match status" value="1"/>
</dbReference>